<organism evidence="2 3">
    <name type="scientific">Mesorhizobium plurifarium</name>
    <dbReference type="NCBI Taxonomy" id="69974"/>
    <lineage>
        <taxon>Bacteria</taxon>
        <taxon>Pseudomonadati</taxon>
        <taxon>Pseudomonadota</taxon>
        <taxon>Alphaproteobacteria</taxon>
        <taxon>Hyphomicrobiales</taxon>
        <taxon>Phyllobacteriaceae</taxon>
        <taxon>Mesorhizobium</taxon>
    </lineage>
</organism>
<reference evidence="3" key="1">
    <citation type="submission" date="2014-08" db="EMBL/GenBank/DDBJ databases">
        <authorList>
            <person name="Edwards T."/>
        </authorList>
    </citation>
    <scope>NUCLEOTIDE SEQUENCE [LARGE SCALE GENOMIC DNA]</scope>
</reference>
<dbReference type="EMBL" id="CCND01000016">
    <property type="protein sequence ID" value="CDX57846.1"/>
    <property type="molecule type" value="Genomic_DNA"/>
</dbReference>
<accession>A0A0K2VZW4</accession>
<feature type="region of interest" description="Disordered" evidence="1">
    <location>
        <begin position="1"/>
        <end position="20"/>
    </location>
</feature>
<sequence length="71" mass="7789">MAVLGNGRQEDKDPKRRIRLRMRGAQRFVCLERFSAPHNVPRGHNGREVGNAAVCAGKSATGQLTNTHPPV</sequence>
<dbReference type="Proteomes" id="UP000182888">
    <property type="component" value="Unassembled WGS sequence"/>
</dbReference>
<name>A0A0K2VZW4_MESPL</name>
<dbReference type="AlphaFoldDB" id="A0A0K2VZW4"/>
<evidence type="ECO:0000313" key="2">
    <source>
        <dbReference type="EMBL" id="CDX57846.1"/>
    </source>
</evidence>
<evidence type="ECO:0000313" key="3">
    <source>
        <dbReference type="Proteomes" id="UP000182888"/>
    </source>
</evidence>
<evidence type="ECO:0000256" key="1">
    <source>
        <dbReference type="SAM" id="MobiDB-lite"/>
    </source>
</evidence>
<proteinExistence type="predicted"/>
<protein>
    <submittedName>
        <fullName evidence="2">Uncharacterized protein</fullName>
    </submittedName>
</protein>
<gene>
    <name evidence="2" type="ORF">MPL1032_230041</name>
</gene>